<evidence type="ECO:0000313" key="4">
    <source>
        <dbReference type="Proteomes" id="UP000239757"/>
    </source>
</evidence>
<organism evidence="3 4">
    <name type="scientific">Gossypium barbadense</name>
    <name type="common">Sea Island cotton</name>
    <name type="synonym">Hibiscus barbadensis</name>
    <dbReference type="NCBI Taxonomy" id="3634"/>
    <lineage>
        <taxon>Eukaryota</taxon>
        <taxon>Viridiplantae</taxon>
        <taxon>Streptophyta</taxon>
        <taxon>Embryophyta</taxon>
        <taxon>Tracheophyta</taxon>
        <taxon>Spermatophyta</taxon>
        <taxon>Magnoliopsida</taxon>
        <taxon>eudicotyledons</taxon>
        <taxon>Gunneridae</taxon>
        <taxon>Pentapetalae</taxon>
        <taxon>rosids</taxon>
        <taxon>malvids</taxon>
        <taxon>Malvales</taxon>
        <taxon>Malvaceae</taxon>
        <taxon>Malvoideae</taxon>
        <taxon>Gossypium</taxon>
    </lineage>
</organism>
<evidence type="ECO:0000256" key="1">
    <source>
        <dbReference type="PROSITE-ProRule" id="PRU00325"/>
    </source>
</evidence>
<dbReference type="PANTHER" id="PTHR31973">
    <property type="entry name" value="POLYPROTEIN, PUTATIVE-RELATED"/>
    <property type="match status" value="1"/>
</dbReference>
<protein>
    <recommendedName>
        <fullName evidence="2">SWIM-type domain-containing protein</fullName>
    </recommendedName>
</protein>
<dbReference type="AlphaFoldDB" id="A0A2P5YFP2"/>
<dbReference type="Proteomes" id="UP000239757">
    <property type="component" value="Unassembled WGS sequence"/>
</dbReference>
<dbReference type="OrthoDB" id="1415334at2759"/>
<sequence length="343" mass="39863">MVVLISYVGSQSTIHEIGIDLNAAPETAVVGDVYHSSNPSDHKVDSDNDPYVDEVPDDINDEGMNENDIFNASSVGNQIRRIVIHNNPGAHMSRIDPNAAHVVEFSEYPEIFPAHWIAVYSDPEGLFIGQRFESKEECVFSIKWHSMNISVDYNYRVSYQKTWIAKQMAMEQLYGDFNASYNELQEWIVAMREYVLGIVIELQTQSYYGLDEKLQPGKNFPMDIRRTWSRENSFLQTYGAYEFEPHILRKRMTRLEGDMEETIVHQPGIPLRSYGVDLRNRRCNCRRFQTLYYPCTHFVATCAKVSLNVDQFIDEVYTLECMLRVWENEFPVFLTSLLGRFLR</sequence>
<keyword evidence="1" id="KW-0479">Metal-binding</keyword>
<dbReference type="InterPro" id="IPR007527">
    <property type="entry name" value="Znf_SWIM"/>
</dbReference>
<gene>
    <name evidence="3" type="ORF">GOBAR_AA06177</name>
</gene>
<proteinExistence type="predicted"/>
<accession>A0A2P5YFP2</accession>
<dbReference type="PANTHER" id="PTHR31973:SF195">
    <property type="entry name" value="MUDR FAMILY TRANSPOSASE"/>
    <property type="match status" value="1"/>
</dbReference>
<keyword evidence="1" id="KW-0862">Zinc</keyword>
<dbReference type="GO" id="GO:0008270">
    <property type="term" value="F:zinc ion binding"/>
    <property type="evidence" value="ECO:0007669"/>
    <property type="project" value="UniProtKB-KW"/>
</dbReference>
<evidence type="ECO:0000259" key="2">
    <source>
        <dbReference type="PROSITE" id="PS50966"/>
    </source>
</evidence>
<keyword evidence="1" id="KW-0863">Zinc-finger</keyword>
<dbReference type="EMBL" id="KZ663259">
    <property type="protein sequence ID" value="PPS14412.1"/>
    <property type="molecule type" value="Genomic_DNA"/>
</dbReference>
<evidence type="ECO:0000313" key="3">
    <source>
        <dbReference type="EMBL" id="PPS14412.1"/>
    </source>
</evidence>
<feature type="domain" description="SWIM-type" evidence="2">
    <location>
        <begin position="274"/>
        <end position="306"/>
    </location>
</feature>
<name>A0A2P5YFP2_GOSBA</name>
<reference evidence="3 4" key="1">
    <citation type="submission" date="2015-01" db="EMBL/GenBank/DDBJ databases">
        <title>Genome of allotetraploid Gossypium barbadense reveals genomic plasticity and fiber elongation in cotton evolution.</title>
        <authorList>
            <person name="Chen X."/>
            <person name="Liu X."/>
            <person name="Zhao B."/>
            <person name="Zheng H."/>
            <person name="Hu Y."/>
            <person name="Lu G."/>
            <person name="Yang C."/>
            <person name="Chen J."/>
            <person name="Shan C."/>
            <person name="Zhang L."/>
            <person name="Zhou Y."/>
            <person name="Wang L."/>
            <person name="Guo W."/>
            <person name="Bai Y."/>
            <person name="Ruan J."/>
            <person name="Shangguan X."/>
            <person name="Mao Y."/>
            <person name="Jiang J."/>
            <person name="Zhu Y."/>
            <person name="Lei J."/>
            <person name="Kang H."/>
            <person name="Chen S."/>
            <person name="He X."/>
            <person name="Wang R."/>
            <person name="Wang Y."/>
            <person name="Chen J."/>
            <person name="Wang L."/>
            <person name="Yu S."/>
            <person name="Wang B."/>
            <person name="Wei J."/>
            <person name="Song S."/>
            <person name="Lu X."/>
            <person name="Gao Z."/>
            <person name="Gu W."/>
            <person name="Deng X."/>
            <person name="Ma D."/>
            <person name="Wang S."/>
            <person name="Liang W."/>
            <person name="Fang L."/>
            <person name="Cai C."/>
            <person name="Zhu X."/>
            <person name="Zhou B."/>
            <person name="Zhang Y."/>
            <person name="Chen Z."/>
            <person name="Xu S."/>
            <person name="Zhu R."/>
            <person name="Wang S."/>
            <person name="Zhang T."/>
            <person name="Zhao G."/>
        </authorList>
    </citation>
    <scope>NUCLEOTIDE SEQUENCE [LARGE SCALE GENOMIC DNA]</scope>
    <source>
        <strain evidence="4">cv. Xinhai21</strain>
        <tissue evidence="3">Leaf</tissue>
    </source>
</reference>
<dbReference type="PROSITE" id="PS50966">
    <property type="entry name" value="ZF_SWIM"/>
    <property type="match status" value="1"/>
</dbReference>